<gene>
    <name evidence="1" type="ORF">FWK35_00017259</name>
</gene>
<evidence type="ECO:0000313" key="2">
    <source>
        <dbReference type="Proteomes" id="UP000478052"/>
    </source>
</evidence>
<reference evidence="1 2" key="1">
    <citation type="submission" date="2019-08" db="EMBL/GenBank/DDBJ databases">
        <title>Whole genome of Aphis craccivora.</title>
        <authorList>
            <person name="Voronova N.V."/>
            <person name="Shulinski R.S."/>
            <person name="Bandarenka Y.V."/>
            <person name="Zhorov D.G."/>
            <person name="Warner D."/>
        </authorList>
    </citation>
    <scope>NUCLEOTIDE SEQUENCE [LARGE SCALE GENOMIC DNA]</scope>
    <source>
        <strain evidence="1">180601</strain>
        <tissue evidence="1">Whole Body</tissue>
    </source>
</reference>
<name>A0A6G0ZFJ6_APHCR</name>
<proteinExistence type="predicted"/>
<dbReference type="Proteomes" id="UP000478052">
    <property type="component" value="Unassembled WGS sequence"/>
</dbReference>
<evidence type="ECO:0000313" key="1">
    <source>
        <dbReference type="EMBL" id="KAF0769537.1"/>
    </source>
</evidence>
<protein>
    <submittedName>
        <fullName evidence="1">Zinc finger MYM-type protein 1-like</fullName>
    </submittedName>
</protein>
<feature type="non-terminal residue" evidence="1">
    <location>
        <position position="1"/>
    </location>
</feature>
<keyword evidence="2" id="KW-1185">Reference proteome</keyword>
<organism evidence="1 2">
    <name type="scientific">Aphis craccivora</name>
    <name type="common">Cowpea aphid</name>
    <dbReference type="NCBI Taxonomy" id="307492"/>
    <lineage>
        <taxon>Eukaryota</taxon>
        <taxon>Metazoa</taxon>
        <taxon>Ecdysozoa</taxon>
        <taxon>Arthropoda</taxon>
        <taxon>Hexapoda</taxon>
        <taxon>Insecta</taxon>
        <taxon>Pterygota</taxon>
        <taxon>Neoptera</taxon>
        <taxon>Paraneoptera</taxon>
        <taxon>Hemiptera</taxon>
        <taxon>Sternorrhyncha</taxon>
        <taxon>Aphidomorpha</taxon>
        <taxon>Aphidoidea</taxon>
        <taxon>Aphididae</taxon>
        <taxon>Aphidini</taxon>
        <taxon>Aphis</taxon>
        <taxon>Aphis</taxon>
    </lineage>
</organism>
<accession>A0A6G0ZFJ6</accession>
<comment type="caution">
    <text evidence="1">The sequence shown here is derived from an EMBL/GenBank/DDBJ whole genome shotgun (WGS) entry which is preliminary data.</text>
</comment>
<dbReference type="AlphaFoldDB" id="A0A6G0ZFJ6"/>
<sequence length="51" mass="5996">KLLFPLNIHSTAFTRLYRAYEYIIILLVTQVDCECAFSKLKIINNYLRSSV</sequence>
<dbReference type="EMBL" id="VUJU01000582">
    <property type="protein sequence ID" value="KAF0769537.1"/>
    <property type="molecule type" value="Genomic_DNA"/>
</dbReference>